<evidence type="ECO:0000313" key="1">
    <source>
        <dbReference type="EMBL" id="KKM16305.1"/>
    </source>
</evidence>
<dbReference type="InterPro" id="IPR036390">
    <property type="entry name" value="WH_DNA-bd_sf"/>
</dbReference>
<accession>A0A0F9KLY1</accession>
<dbReference type="SUPFAM" id="SSF46785">
    <property type="entry name" value="Winged helix' DNA-binding domain"/>
    <property type="match status" value="1"/>
</dbReference>
<organism evidence="1">
    <name type="scientific">marine sediment metagenome</name>
    <dbReference type="NCBI Taxonomy" id="412755"/>
    <lineage>
        <taxon>unclassified sequences</taxon>
        <taxon>metagenomes</taxon>
        <taxon>ecological metagenomes</taxon>
    </lineage>
</organism>
<name>A0A0F9KLY1_9ZZZZ</name>
<reference evidence="1" key="1">
    <citation type="journal article" date="2015" name="Nature">
        <title>Complex archaea that bridge the gap between prokaryotes and eukaryotes.</title>
        <authorList>
            <person name="Spang A."/>
            <person name="Saw J.H."/>
            <person name="Jorgensen S.L."/>
            <person name="Zaremba-Niedzwiedzka K."/>
            <person name="Martijn J."/>
            <person name="Lind A.E."/>
            <person name="van Eijk R."/>
            <person name="Schleper C."/>
            <person name="Guy L."/>
            <person name="Ettema T.J."/>
        </authorList>
    </citation>
    <scope>NUCLEOTIDE SEQUENCE</scope>
</reference>
<protein>
    <submittedName>
        <fullName evidence="1">Uncharacterized protein</fullName>
    </submittedName>
</protein>
<gene>
    <name evidence="1" type="ORF">LCGC14_1687180</name>
</gene>
<dbReference type="EMBL" id="LAZR01014703">
    <property type="protein sequence ID" value="KKM16305.1"/>
    <property type="molecule type" value="Genomic_DNA"/>
</dbReference>
<dbReference type="AlphaFoldDB" id="A0A0F9KLY1"/>
<sequence>MWKRAGEIWKKYLILIYQYCLEKKSNEFNSTELVDQFNITLSMINRILTKLKKKRLILVQSDKKSLRNKRHLIGQIPRTIKSQKWEKKWLKA</sequence>
<comment type="caution">
    <text evidence="1">The sequence shown here is derived from an EMBL/GenBank/DDBJ whole genome shotgun (WGS) entry which is preliminary data.</text>
</comment>
<proteinExistence type="predicted"/>